<sequence length="385" mass="43250">MAQHSKEMEARNRAQQESMKRLAMAQSIERQTACRLARTTAKGQRKVSLVLSSVTTNDSFWDRDYSKGSRSHVTALETRPISADTALIDMIFTKTGHSTPDNVSVNQANKPPVAQARPHTYYDGVRPTTGITDMDEEAIRATQSTRTLTSYDQEREREATASSLSVSSSKRLGRSDIPARGHFKPVLRQAKSVSSIHSALDACDQMQRAVINTLSKQQVDQWTDVLNQERSLTEALMEAHTEQKKALLEEETGALKRAQIEQEYRSADLAVVLEATEKFAEREFAAERNRMIAYYYGSSEDVPPSSSVRLDPTETDLAQEFSMLRTNELMDVNSRSDIDKSPTTYTTVERQDKCILVSPKVQAMMSNSTTSSREHVIICREERAQ</sequence>
<accession>A0A504YL90</accession>
<protein>
    <submittedName>
        <fullName evidence="2">Uncharacterized protein</fullName>
    </submittedName>
</protein>
<feature type="region of interest" description="Disordered" evidence="1">
    <location>
        <begin position="142"/>
        <end position="177"/>
    </location>
</feature>
<reference evidence="2 3" key="1">
    <citation type="submission" date="2019-04" db="EMBL/GenBank/DDBJ databases">
        <title>Annotation for the trematode Fasciola gigantica.</title>
        <authorList>
            <person name="Choi Y.-J."/>
        </authorList>
    </citation>
    <scope>NUCLEOTIDE SEQUENCE [LARGE SCALE GENOMIC DNA]</scope>
    <source>
        <strain evidence="2">Uganda_cow_1</strain>
    </source>
</reference>
<organism evidence="2 3">
    <name type="scientific">Fasciola gigantica</name>
    <name type="common">Giant liver fluke</name>
    <dbReference type="NCBI Taxonomy" id="46835"/>
    <lineage>
        <taxon>Eukaryota</taxon>
        <taxon>Metazoa</taxon>
        <taxon>Spiralia</taxon>
        <taxon>Lophotrochozoa</taxon>
        <taxon>Platyhelminthes</taxon>
        <taxon>Trematoda</taxon>
        <taxon>Digenea</taxon>
        <taxon>Plagiorchiida</taxon>
        <taxon>Echinostomata</taxon>
        <taxon>Echinostomatoidea</taxon>
        <taxon>Fasciolidae</taxon>
        <taxon>Fasciola</taxon>
    </lineage>
</organism>
<evidence type="ECO:0000256" key="1">
    <source>
        <dbReference type="SAM" id="MobiDB-lite"/>
    </source>
</evidence>
<name>A0A504YL90_FASGI</name>
<dbReference type="AlphaFoldDB" id="A0A504YL90"/>
<dbReference type="Proteomes" id="UP000316759">
    <property type="component" value="Unassembled WGS sequence"/>
</dbReference>
<comment type="caution">
    <text evidence="2">The sequence shown here is derived from an EMBL/GenBank/DDBJ whole genome shotgun (WGS) entry which is preliminary data.</text>
</comment>
<evidence type="ECO:0000313" key="2">
    <source>
        <dbReference type="EMBL" id="TPP61119.1"/>
    </source>
</evidence>
<evidence type="ECO:0000313" key="3">
    <source>
        <dbReference type="Proteomes" id="UP000316759"/>
    </source>
</evidence>
<gene>
    <name evidence="2" type="ORF">FGIG_10649</name>
</gene>
<keyword evidence="3" id="KW-1185">Reference proteome</keyword>
<proteinExistence type="predicted"/>
<feature type="compositionally biased region" description="Polar residues" evidence="1">
    <location>
        <begin position="142"/>
        <end position="151"/>
    </location>
</feature>
<dbReference type="EMBL" id="SUNJ01008589">
    <property type="protein sequence ID" value="TPP61119.1"/>
    <property type="molecule type" value="Genomic_DNA"/>
</dbReference>
<dbReference type="OrthoDB" id="6257032at2759"/>